<reference evidence="3 4" key="1">
    <citation type="submission" date="2020-08" db="EMBL/GenBank/DDBJ databases">
        <title>novel species in genus Nocardioides.</title>
        <authorList>
            <person name="Zhang G."/>
        </authorList>
    </citation>
    <scope>NUCLEOTIDE SEQUENCE [LARGE SCALE GENOMIC DNA]</scope>
    <source>
        <strain evidence="3 4">SC8A-24</strain>
    </source>
</reference>
<protein>
    <submittedName>
        <fullName evidence="3">Metallophosphoesterase</fullName>
    </submittedName>
</protein>
<dbReference type="Proteomes" id="UP000604001">
    <property type="component" value="Unassembled WGS sequence"/>
</dbReference>
<organism evidence="3 4">
    <name type="scientific">Nocardioides deserti</name>
    <dbReference type="NCBI Taxonomy" id="1588644"/>
    <lineage>
        <taxon>Bacteria</taxon>
        <taxon>Bacillati</taxon>
        <taxon>Actinomycetota</taxon>
        <taxon>Actinomycetes</taxon>
        <taxon>Propionibacteriales</taxon>
        <taxon>Nocardioidaceae</taxon>
        <taxon>Nocardioides</taxon>
    </lineage>
</organism>
<name>A0ABR6UAM5_9ACTN</name>
<dbReference type="Gene3D" id="3.60.21.10">
    <property type="match status" value="1"/>
</dbReference>
<keyword evidence="1" id="KW-0732">Signal</keyword>
<dbReference type="SUPFAM" id="SSF56300">
    <property type="entry name" value="Metallo-dependent phosphatases"/>
    <property type="match status" value="1"/>
</dbReference>
<sequence length="516" mass="56183">MRRRRLLAAALALVASSTLAVGGPSHADPASVGIQWAEAAPSVRVGDPVAAVLEVDGGSDTAVVELSARGARFTSLPAGCTPSSVIHERSSISADGDGLRCLVQPRDLRLSVPLVVTAASGEQVAVEATAGRAGAVTTGLSSLGGRTERAAYRFLSSPDFLNADVGDLRRGPTSWSPSRSENSTNEAYRTALDRVLDAFEAERPGSVLVAGDLVEGHWQTDKTGARVFGPVATHRERKQAIRRAAATYYPQWLQRFRSRGLSVLPAIGDHELGDNPWRKRDRALVPAFEQAWARWFARRPDGSPRWKDRPRGSRHEMLAYAVRPVPELQLVTLDVLDITTRRARVQVDRAQLAWLRGVLERARRDGVPWVVVQGHAPVLAVPRSRGSSGLTVEGGHRSALWRTFREYGVDLYLAGEVHDVSAATRDGVVQVTHGGMFQYGLTNYLRADVHADRLELQLRDFDVTWADAPDGSRLWQTRPSGIPKVVRVRPEPFTIGTMTLDADGLRESSGVLRPIG</sequence>
<accession>A0ABR6UAM5</accession>
<gene>
    <name evidence="3" type="ORF">H7344_11245</name>
</gene>
<evidence type="ECO:0000259" key="2">
    <source>
        <dbReference type="Pfam" id="PF00149"/>
    </source>
</evidence>
<evidence type="ECO:0000313" key="4">
    <source>
        <dbReference type="Proteomes" id="UP000604001"/>
    </source>
</evidence>
<dbReference type="RefSeq" id="WP_186346106.1">
    <property type="nucleotide sequence ID" value="NZ_BMMR01000005.1"/>
</dbReference>
<dbReference type="Pfam" id="PF00149">
    <property type="entry name" value="Metallophos"/>
    <property type="match status" value="1"/>
</dbReference>
<dbReference type="InterPro" id="IPR004843">
    <property type="entry name" value="Calcineurin-like_PHP"/>
</dbReference>
<feature type="signal peptide" evidence="1">
    <location>
        <begin position="1"/>
        <end position="20"/>
    </location>
</feature>
<dbReference type="InterPro" id="IPR029052">
    <property type="entry name" value="Metallo-depent_PP-like"/>
</dbReference>
<keyword evidence="4" id="KW-1185">Reference proteome</keyword>
<feature type="domain" description="Calcineurin-like phosphoesterase" evidence="2">
    <location>
        <begin position="189"/>
        <end position="418"/>
    </location>
</feature>
<evidence type="ECO:0000256" key="1">
    <source>
        <dbReference type="SAM" id="SignalP"/>
    </source>
</evidence>
<dbReference type="EMBL" id="JACMYC010000005">
    <property type="protein sequence ID" value="MBC2960866.1"/>
    <property type="molecule type" value="Genomic_DNA"/>
</dbReference>
<comment type="caution">
    <text evidence="3">The sequence shown here is derived from an EMBL/GenBank/DDBJ whole genome shotgun (WGS) entry which is preliminary data.</text>
</comment>
<proteinExistence type="predicted"/>
<evidence type="ECO:0000313" key="3">
    <source>
        <dbReference type="EMBL" id="MBC2960866.1"/>
    </source>
</evidence>
<feature type="chain" id="PRO_5047326837" evidence="1">
    <location>
        <begin position="21"/>
        <end position="516"/>
    </location>
</feature>